<reference evidence="14" key="1">
    <citation type="submission" date="2025-08" db="UniProtKB">
        <authorList>
            <consortium name="RefSeq"/>
        </authorList>
    </citation>
    <scope>IDENTIFICATION</scope>
</reference>
<dbReference type="InterPro" id="IPR035927">
    <property type="entry name" value="DUSP-like_sf"/>
</dbReference>
<evidence type="ECO:0000313" key="13">
    <source>
        <dbReference type="Proteomes" id="UP000695007"/>
    </source>
</evidence>
<dbReference type="PROSITE" id="PS50235">
    <property type="entry name" value="USP_3"/>
    <property type="match status" value="1"/>
</dbReference>
<feature type="domain" description="DUSP" evidence="12">
    <location>
        <begin position="830"/>
        <end position="941"/>
    </location>
</feature>
<keyword evidence="5" id="KW-0645">Protease</keyword>
<dbReference type="GO" id="GO:0005634">
    <property type="term" value="C:nucleus"/>
    <property type="evidence" value="ECO:0007669"/>
    <property type="project" value="UniProtKB-SubCell"/>
</dbReference>
<dbReference type="CDD" id="cd01795">
    <property type="entry name" value="Ubl_USP48"/>
    <property type="match status" value="1"/>
</dbReference>
<feature type="domain" description="USP" evidence="11">
    <location>
        <begin position="90"/>
        <end position="416"/>
    </location>
</feature>
<gene>
    <name evidence="14" type="primary">LOC105366531</name>
</gene>
<name>A0AAJ6YSC6_9HYME</name>
<dbReference type="EC" id="3.4.19.12" evidence="4"/>
<dbReference type="Pfam" id="PF06337">
    <property type="entry name" value="DUSP"/>
    <property type="match status" value="1"/>
</dbReference>
<dbReference type="PANTHER" id="PTHR24006">
    <property type="entry name" value="UBIQUITIN CARBOXYL-TERMINAL HYDROLASE"/>
    <property type="match status" value="1"/>
</dbReference>
<dbReference type="AlphaFoldDB" id="A0AAJ6YSC6"/>
<dbReference type="InterPro" id="IPR006615">
    <property type="entry name" value="Pept_C19_DUSP"/>
</dbReference>
<dbReference type="GO" id="GO:0004843">
    <property type="term" value="F:cysteine-type deubiquitinase activity"/>
    <property type="evidence" value="ECO:0007669"/>
    <property type="project" value="UniProtKB-EC"/>
</dbReference>
<dbReference type="InterPro" id="IPR044743">
    <property type="entry name" value="Ubl_USP48"/>
</dbReference>
<keyword evidence="8" id="KW-0378">Hydrolase</keyword>
<dbReference type="CDD" id="cd02668">
    <property type="entry name" value="Peptidase_C19L"/>
    <property type="match status" value="1"/>
</dbReference>
<evidence type="ECO:0000259" key="11">
    <source>
        <dbReference type="PROSITE" id="PS50235"/>
    </source>
</evidence>
<dbReference type="Gene3D" id="3.10.20.90">
    <property type="entry name" value="Phosphatidylinositol 3-kinase Catalytic Subunit, Chain A, domain 1"/>
    <property type="match status" value="1"/>
</dbReference>
<keyword evidence="7" id="KW-0833">Ubl conjugation pathway</keyword>
<proteinExistence type="inferred from homology"/>
<dbReference type="InterPro" id="IPR033841">
    <property type="entry name" value="Pep_USP48"/>
</dbReference>
<dbReference type="Gene3D" id="3.90.70.10">
    <property type="entry name" value="Cysteine proteinases"/>
    <property type="match status" value="1"/>
</dbReference>
<dbReference type="PANTHER" id="PTHR24006:SF722">
    <property type="entry name" value="UBIQUITIN CARBOXYL-TERMINAL HYDROLASE 48"/>
    <property type="match status" value="1"/>
</dbReference>
<evidence type="ECO:0000313" key="14">
    <source>
        <dbReference type="RefSeq" id="XP_011503307.1"/>
    </source>
</evidence>
<dbReference type="GO" id="GO:0016579">
    <property type="term" value="P:protein deubiquitination"/>
    <property type="evidence" value="ECO:0007669"/>
    <property type="project" value="InterPro"/>
</dbReference>
<evidence type="ECO:0000256" key="1">
    <source>
        <dbReference type="ARBA" id="ARBA00000707"/>
    </source>
</evidence>
<comment type="catalytic activity">
    <reaction evidence="1">
        <text>Thiol-dependent hydrolysis of ester, thioester, amide, peptide and isopeptide bonds formed by the C-terminal Gly of ubiquitin (a 76-residue protein attached to proteins as an intracellular targeting signal).</text>
        <dbReference type="EC" id="3.4.19.12"/>
    </reaction>
</comment>
<dbReference type="InterPro" id="IPR018200">
    <property type="entry name" value="USP_CS"/>
</dbReference>
<dbReference type="GO" id="GO:0004197">
    <property type="term" value="F:cysteine-type endopeptidase activity"/>
    <property type="evidence" value="ECO:0007669"/>
    <property type="project" value="InterPro"/>
</dbReference>
<dbReference type="InterPro" id="IPR001394">
    <property type="entry name" value="Peptidase_C19_UCH"/>
</dbReference>
<evidence type="ECO:0000256" key="10">
    <source>
        <dbReference type="ARBA" id="ARBA00023242"/>
    </source>
</evidence>
<dbReference type="Gene3D" id="3.30.2230.10">
    <property type="entry name" value="DUSP-like"/>
    <property type="match status" value="1"/>
</dbReference>
<evidence type="ECO:0000256" key="8">
    <source>
        <dbReference type="ARBA" id="ARBA00022801"/>
    </source>
</evidence>
<evidence type="ECO:0000256" key="7">
    <source>
        <dbReference type="ARBA" id="ARBA00022786"/>
    </source>
</evidence>
<evidence type="ECO:0000259" key="12">
    <source>
        <dbReference type="PROSITE" id="PS51283"/>
    </source>
</evidence>
<dbReference type="InterPro" id="IPR050164">
    <property type="entry name" value="Peptidase_C19"/>
</dbReference>
<accession>A0AAJ6YSC6</accession>
<dbReference type="GeneID" id="105366531"/>
<keyword evidence="9" id="KW-0788">Thiol protease</keyword>
<dbReference type="PROSITE" id="PS00972">
    <property type="entry name" value="USP_1"/>
    <property type="match status" value="1"/>
</dbReference>
<dbReference type="SUPFAM" id="SSF54001">
    <property type="entry name" value="Cysteine proteinases"/>
    <property type="match status" value="1"/>
</dbReference>
<evidence type="ECO:0000256" key="4">
    <source>
        <dbReference type="ARBA" id="ARBA00012759"/>
    </source>
</evidence>
<dbReference type="InterPro" id="IPR029071">
    <property type="entry name" value="Ubiquitin-like_domsf"/>
</dbReference>
<evidence type="ECO:0000256" key="5">
    <source>
        <dbReference type="ARBA" id="ARBA00022670"/>
    </source>
</evidence>
<keyword evidence="6" id="KW-0677">Repeat</keyword>
<dbReference type="Proteomes" id="UP000695007">
    <property type="component" value="Unplaced"/>
</dbReference>
<dbReference type="GO" id="GO:0006508">
    <property type="term" value="P:proteolysis"/>
    <property type="evidence" value="ECO:0007669"/>
    <property type="project" value="UniProtKB-KW"/>
</dbReference>
<evidence type="ECO:0000256" key="3">
    <source>
        <dbReference type="ARBA" id="ARBA00009085"/>
    </source>
</evidence>
<organism evidence="13 14">
    <name type="scientific">Ceratosolen solmsi marchali</name>
    <dbReference type="NCBI Taxonomy" id="326594"/>
    <lineage>
        <taxon>Eukaryota</taxon>
        <taxon>Metazoa</taxon>
        <taxon>Ecdysozoa</taxon>
        <taxon>Arthropoda</taxon>
        <taxon>Hexapoda</taxon>
        <taxon>Insecta</taxon>
        <taxon>Pterygota</taxon>
        <taxon>Neoptera</taxon>
        <taxon>Endopterygota</taxon>
        <taxon>Hymenoptera</taxon>
        <taxon>Apocrita</taxon>
        <taxon>Proctotrupomorpha</taxon>
        <taxon>Chalcidoidea</taxon>
        <taxon>Agaonidae</taxon>
        <taxon>Agaoninae</taxon>
        <taxon>Ceratosolen</taxon>
    </lineage>
</organism>
<comment type="similarity">
    <text evidence="3">Belongs to the peptidase C19 family.</text>
</comment>
<keyword evidence="13" id="KW-1185">Reference proteome</keyword>
<dbReference type="Pfam" id="PF00443">
    <property type="entry name" value="UCH"/>
    <property type="match status" value="1"/>
</dbReference>
<dbReference type="InterPro" id="IPR038765">
    <property type="entry name" value="Papain-like_cys_pep_sf"/>
</dbReference>
<dbReference type="PROSITE" id="PS51283">
    <property type="entry name" value="DUSP"/>
    <property type="match status" value="1"/>
</dbReference>
<dbReference type="SUPFAM" id="SSF143791">
    <property type="entry name" value="DUSP-like"/>
    <property type="match status" value="2"/>
</dbReference>
<dbReference type="GO" id="GO:0005829">
    <property type="term" value="C:cytosol"/>
    <property type="evidence" value="ECO:0007669"/>
    <property type="project" value="TreeGrafter"/>
</dbReference>
<dbReference type="SUPFAM" id="SSF54236">
    <property type="entry name" value="Ubiquitin-like"/>
    <property type="match status" value="1"/>
</dbReference>
<evidence type="ECO:0000256" key="6">
    <source>
        <dbReference type="ARBA" id="ARBA00022737"/>
    </source>
</evidence>
<evidence type="ECO:0000256" key="2">
    <source>
        <dbReference type="ARBA" id="ARBA00004123"/>
    </source>
</evidence>
<dbReference type="InterPro" id="IPR028889">
    <property type="entry name" value="USP"/>
</dbReference>
<dbReference type="KEGG" id="csol:105366531"/>
<keyword evidence="10" id="KW-0539">Nucleus</keyword>
<dbReference type="RefSeq" id="XP_011503307.1">
    <property type="nucleotide sequence ID" value="XM_011505005.1"/>
</dbReference>
<protein>
    <recommendedName>
        <fullName evidence="4">ubiquitinyl hydrolase 1</fullName>
        <ecNumber evidence="4">3.4.19.12</ecNumber>
    </recommendedName>
</protein>
<sequence>MPYDKKADLEKQAWAWILNTTPDEIIKSHLEYAYRIGSVIKKCKNCKKNCTSNPRCLTGLGEEFYIKSQPVKVVTLESSLKELRNPSEYVGLMNLGATCYVNSLIQVWFHNEDMRQIIFKWNIEDDPDEKQKMLHAEKVNQPYTPGTAVGQLQYIFAMMQFGNHKYLDPINLASALGLDLTTQQDVQEFSKLLLCHIEGKFQQNTELTSMLQKLTQGQYSYINCCKTCGTEHKTSTTFYELDLQLASTLSEAIDKYLIVEQLTGTNQYHCTICNDKQDATRFIRLDSLPDTLNIQLLRFVFQRISGRKKKLSTSIQFPEELDMSEYLSCVPRTHMFTLVAALNHKGGSAHSGHFSANICNSNKEWFEFSDDKVEKMQSNRIEDDTIQENGKGGKRGRIPKGFFSSNTAYMLVYKRSNRNIDYTKKALIKKLNNSALNDIIDLQNPSVTLIRDSMNITTKGKRLKDNYTEKEHVLEKKSKFEIDNQATENNCSNKENSNNGSIEVYKFANANGEIILDDKYKIEHMKYSNENLNFMTMSCGARDAYEDIEFEKWGLSCKMKYLVRRDNEAHELSLLAQQQGKQKELEEQNEKRQLVIDFYEMISVTNIYNEYKWVPTEWLLNWLKGTKKMDRDSLKIIQPVDCFSLMCPHNKLDPLKANKAKCIPLYAANLIYNKYGGENELTQESLCVTCVKKQCKKLRFKEHLEKDYKEVNDILKNIKPSSSIQGCIVGTESLRYWKTLAMKDFLRDVDNIQSEETDEEENWNFNEDLLCEHNSLRVLDSKRKIVPIEAWLILRTYFPNCNEYPSNAVVCSVCQENLELAKKTKEFDKVNAKLQKDQLSDLYYEKSRHKIVESLTSNEPCYIIEKGFLDTWRLFIRYAENFSKSPPVKIQNSKLLCQSHHCFLYQVQNNCSKEYSIVSEEEWKKLMRFYSVDYTIKMLKVDKSKQYYTEPETCTGCMFDRLQQEQEKNLKYEKATIYIKRLEDNEGRSGTEVSDGLLVTNNRPLRRGRKVKGSHELTVSSENTLKELKLMTMHIYKAGPYDQHVMLGDHELTDDEQTLSTLGILPGSLLTLRVDKSIENSDNEFDAVNQDYVSPEKGFKGTELAG</sequence>
<evidence type="ECO:0000256" key="9">
    <source>
        <dbReference type="ARBA" id="ARBA00022807"/>
    </source>
</evidence>
<comment type="subcellular location">
    <subcellularLocation>
        <location evidence="2">Nucleus</location>
    </subcellularLocation>
</comment>